<organism evidence="1 2">
    <name type="scientific">Kitasatospora misakiensis</name>
    <dbReference type="NCBI Taxonomy" id="67330"/>
    <lineage>
        <taxon>Bacteria</taxon>
        <taxon>Bacillati</taxon>
        <taxon>Actinomycetota</taxon>
        <taxon>Actinomycetes</taxon>
        <taxon>Kitasatosporales</taxon>
        <taxon>Streptomycetaceae</taxon>
        <taxon>Kitasatospora</taxon>
    </lineage>
</organism>
<sequence length="234" mass="24746">MTGASHQDGRLLVPLYVHPAVDPAAWQAVAAADPKRIAAVVLNLADGPGEPDQVFADAVEELRAAGLPLLGYADTDYGRRPHAVVVNDILTYRQRHGITGVYLDQVSTAPGALPHYRRLATAARAAGCATVVFGHGSHPDPGYAEVGLADLLVTFEGDWTAYRELALPLWTARHAAARFCHLVYDVPAERAGEAATLIAARRAGVGCAVPGTGDNPWCTLPYELTAGRPVTEPT</sequence>
<dbReference type="InterPro" id="IPR021986">
    <property type="entry name" value="Spherulin4"/>
</dbReference>
<keyword evidence="2" id="KW-1185">Reference proteome</keyword>
<dbReference type="Pfam" id="PF12138">
    <property type="entry name" value="Spherulin4"/>
    <property type="match status" value="1"/>
</dbReference>
<name>A0ABW0X8A2_9ACTN</name>
<accession>A0ABW0X8A2</accession>
<gene>
    <name evidence="1" type="ORF">ACFP3U_23580</name>
</gene>
<dbReference type="EMBL" id="JBHSOF010000033">
    <property type="protein sequence ID" value="MFC5665948.1"/>
    <property type="molecule type" value="Genomic_DNA"/>
</dbReference>
<comment type="caution">
    <text evidence="1">The sequence shown here is derived from an EMBL/GenBank/DDBJ whole genome shotgun (WGS) entry which is preliminary data.</text>
</comment>
<evidence type="ECO:0000313" key="2">
    <source>
        <dbReference type="Proteomes" id="UP001595975"/>
    </source>
</evidence>
<reference evidence="2" key="1">
    <citation type="journal article" date="2019" name="Int. J. Syst. Evol. Microbiol.">
        <title>The Global Catalogue of Microorganisms (GCM) 10K type strain sequencing project: providing services to taxonomists for standard genome sequencing and annotation.</title>
        <authorList>
            <consortium name="The Broad Institute Genomics Platform"/>
            <consortium name="The Broad Institute Genome Sequencing Center for Infectious Disease"/>
            <person name="Wu L."/>
            <person name="Ma J."/>
        </authorList>
    </citation>
    <scope>NUCLEOTIDE SEQUENCE [LARGE SCALE GENOMIC DNA]</scope>
    <source>
        <strain evidence="2">CGMCC 4.1437</strain>
    </source>
</reference>
<dbReference type="PANTHER" id="PTHR35040">
    <property type="match status" value="1"/>
</dbReference>
<dbReference type="PANTHER" id="PTHR35040:SF9">
    <property type="entry name" value="4-LIKE CELL SURFACE PROTEIN, PUTATIVE (AFU_ORTHOLOGUE AFUA_4G14080)-RELATED"/>
    <property type="match status" value="1"/>
</dbReference>
<evidence type="ECO:0000313" key="1">
    <source>
        <dbReference type="EMBL" id="MFC5665948.1"/>
    </source>
</evidence>
<dbReference type="RefSeq" id="WP_380227618.1">
    <property type="nucleotide sequence ID" value="NZ_JBHSOF010000033.1"/>
</dbReference>
<proteinExistence type="predicted"/>
<protein>
    <submittedName>
        <fullName evidence="1">Spherulation-specific family 4 protein</fullName>
    </submittedName>
</protein>
<dbReference type="Proteomes" id="UP001595975">
    <property type="component" value="Unassembled WGS sequence"/>
</dbReference>